<dbReference type="AlphaFoldDB" id="A0A7S3JX71"/>
<evidence type="ECO:0000256" key="2">
    <source>
        <dbReference type="SAM" id="Phobius"/>
    </source>
</evidence>
<protein>
    <submittedName>
        <fullName evidence="3">Uncharacterized protein</fullName>
    </submittedName>
</protein>
<reference evidence="3" key="1">
    <citation type="submission" date="2021-01" db="EMBL/GenBank/DDBJ databases">
        <authorList>
            <person name="Corre E."/>
            <person name="Pelletier E."/>
            <person name="Niang G."/>
            <person name="Scheremetjew M."/>
            <person name="Finn R."/>
            <person name="Kale V."/>
            <person name="Holt S."/>
            <person name="Cochrane G."/>
            <person name="Meng A."/>
            <person name="Brown T."/>
            <person name="Cohen L."/>
        </authorList>
    </citation>
    <scope>NUCLEOTIDE SEQUENCE</scope>
    <source>
        <strain evidence="3">CCMP1510</strain>
    </source>
</reference>
<feature type="transmembrane region" description="Helical" evidence="2">
    <location>
        <begin position="202"/>
        <end position="224"/>
    </location>
</feature>
<name>A0A7S3JX71_9STRA</name>
<feature type="compositionally biased region" description="Acidic residues" evidence="1">
    <location>
        <begin position="15"/>
        <end position="25"/>
    </location>
</feature>
<feature type="transmembrane region" description="Helical" evidence="2">
    <location>
        <begin position="290"/>
        <end position="310"/>
    </location>
</feature>
<feature type="region of interest" description="Disordered" evidence="1">
    <location>
        <begin position="14"/>
        <end position="35"/>
    </location>
</feature>
<evidence type="ECO:0000313" key="3">
    <source>
        <dbReference type="EMBL" id="CAE0367935.1"/>
    </source>
</evidence>
<keyword evidence="2" id="KW-1133">Transmembrane helix</keyword>
<sequence length="939" mass="104271">MEEGYELVNISCEQEQGESIDDEESSGLLGRGEKKSELECRRQEQKQKEESWAATVDEVIWYTCFRLQIVAGICSLRHGLGAIMVSAALGRAFVCLPWAVRLTLDTITPFVTLVAFSRYRLARRRYRRRTLAAEDADAPLSRHPQRKRLRAWLGFRKERQRKRDKKRCFPRTKRQGARWLERSAREYGACLGIPSSRALTNLAAFFSLCDAGLCIAEAILAMTLRSRLCLGPDGHRGGCSLSLDACFFAYVLTACIGCVIRLFITMTLGLRTSTTMMQQQPTNVRLWRDILRLVSCLLLLLGVATIAAAARSAKRLNIVAASHNALHSRAGGRALLPFPPNQVLLNMNESATATPFIELRGGRSRRRQISAPVSPSTFLITSIDWGEHELNASTARIILIDLARNKTSMPTLTAKDNVVWIHEIDLRPSAIYVAAIFGVRRSDNGNMAEAEPIFAARRDIALSGSMLELEQAVLALAHDDDALSTVAKSHIEEIRAAQSLRDNILPAIKSLPSEAQFAWAFRTNAVHRDSMIHKAQQVLSRNTSIKILSSESQRETRRRRHSSRGFLHLMQSLVTAYQSFFLAKSDVSSTSKISKRKAHNKERPKNVHFGTFRAPLREDDVSLFSTRSRSSENTSGFWRLLQRLWHEIYVSSSAMSRKRRPFLLRLPLTADRHALLENITTTAIYIHHRNADRSAACRASLARVADAGGWAILVAERPGASRLDALRLARALLSGDLKDLVRLAKSDVVALLDALALLKVRDLGQSYPFFLMADRESAGLALSTAMLAHSAGRAVNLVLIDPDPLTTRAAAIVDGIAKDAQVFSKLLRFALVDGTPAFLTLLALLQGFWDHADGSLCRHSASVLKDHVLVIRTPTPASNVTSLSSVAQKEVQKWGPFPVVTPSPHKYTEDDQKSNIASAIALEINKFLFITTTKNDTNI</sequence>
<feature type="transmembrane region" description="Helical" evidence="2">
    <location>
        <begin position="106"/>
        <end position="122"/>
    </location>
</feature>
<dbReference type="EMBL" id="HBIJ01012824">
    <property type="protein sequence ID" value="CAE0367935.1"/>
    <property type="molecule type" value="Transcribed_RNA"/>
</dbReference>
<accession>A0A7S3JX71</accession>
<keyword evidence="2" id="KW-0812">Transmembrane</keyword>
<proteinExistence type="predicted"/>
<gene>
    <name evidence="3" type="ORF">ALAG00032_LOCUS8692</name>
</gene>
<feature type="transmembrane region" description="Helical" evidence="2">
    <location>
        <begin position="247"/>
        <end position="270"/>
    </location>
</feature>
<organism evidence="3">
    <name type="scientific">Aureoumbra lagunensis</name>
    <dbReference type="NCBI Taxonomy" id="44058"/>
    <lineage>
        <taxon>Eukaryota</taxon>
        <taxon>Sar</taxon>
        <taxon>Stramenopiles</taxon>
        <taxon>Ochrophyta</taxon>
        <taxon>Pelagophyceae</taxon>
        <taxon>Pelagomonadales</taxon>
        <taxon>Aureoumbra</taxon>
    </lineage>
</organism>
<keyword evidence="2" id="KW-0472">Membrane</keyword>
<evidence type="ECO:0000256" key="1">
    <source>
        <dbReference type="SAM" id="MobiDB-lite"/>
    </source>
</evidence>